<evidence type="ECO:0000313" key="3">
    <source>
        <dbReference type="EMBL" id="KQL55523.1"/>
    </source>
</evidence>
<evidence type="ECO:0000256" key="1">
    <source>
        <dbReference type="SAM" id="Phobius"/>
    </source>
</evidence>
<feature type="transmembrane region" description="Helical" evidence="1">
    <location>
        <begin position="570"/>
        <end position="588"/>
    </location>
</feature>
<dbReference type="Pfam" id="PF13519">
    <property type="entry name" value="VWA_2"/>
    <property type="match status" value="1"/>
</dbReference>
<dbReference type="Proteomes" id="UP000051888">
    <property type="component" value="Unassembled WGS sequence"/>
</dbReference>
<feature type="domain" description="VWFA" evidence="2">
    <location>
        <begin position="89"/>
        <end position="263"/>
    </location>
</feature>
<protein>
    <recommendedName>
        <fullName evidence="2">VWFA domain-containing protein</fullName>
    </recommendedName>
</protein>
<dbReference type="EMBL" id="LJJC01000004">
    <property type="protein sequence ID" value="KQL55523.1"/>
    <property type="molecule type" value="Genomic_DNA"/>
</dbReference>
<accession>A0A0Q3WVF3</accession>
<dbReference type="InterPro" id="IPR024163">
    <property type="entry name" value="Aerotolerance_reg_N"/>
</dbReference>
<dbReference type="InterPro" id="IPR036465">
    <property type="entry name" value="vWFA_dom_sf"/>
</dbReference>
<keyword evidence="1" id="KW-1133">Transmembrane helix</keyword>
<dbReference type="PATRIC" id="fig|157838.3.peg.3464"/>
<keyword evidence="4" id="KW-1185">Reference proteome</keyword>
<evidence type="ECO:0000313" key="4">
    <source>
        <dbReference type="Proteomes" id="UP000051888"/>
    </source>
</evidence>
<reference evidence="3 4" key="1">
    <citation type="submission" date="2015-09" db="EMBL/GenBank/DDBJ databases">
        <title>Genome sequencing project for genomic taxonomy and phylogenomics of Bacillus-like bacteria.</title>
        <authorList>
            <person name="Liu B."/>
            <person name="Wang J."/>
            <person name="Zhu Y."/>
            <person name="Liu G."/>
            <person name="Chen Q."/>
            <person name="Chen Z."/>
            <person name="Lan J."/>
            <person name="Che J."/>
            <person name="Ge C."/>
            <person name="Shi H."/>
            <person name="Pan Z."/>
            <person name="Liu X."/>
        </authorList>
    </citation>
    <scope>NUCLEOTIDE SEQUENCE [LARGE SCALE GENOMIC DNA]</scope>
    <source>
        <strain evidence="3 4">LMG 18435</strain>
    </source>
</reference>
<keyword evidence="1" id="KW-0472">Membrane</keyword>
<evidence type="ECO:0000259" key="2">
    <source>
        <dbReference type="PROSITE" id="PS50234"/>
    </source>
</evidence>
<organism evidence="3 4">
    <name type="scientific">Heyndrickxia shackletonii</name>
    <dbReference type="NCBI Taxonomy" id="157838"/>
    <lineage>
        <taxon>Bacteria</taxon>
        <taxon>Bacillati</taxon>
        <taxon>Bacillota</taxon>
        <taxon>Bacilli</taxon>
        <taxon>Bacillales</taxon>
        <taxon>Bacillaceae</taxon>
        <taxon>Heyndrickxia</taxon>
    </lineage>
</organism>
<feature type="transmembrane region" description="Helical" evidence="1">
    <location>
        <begin position="6"/>
        <end position="24"/>
    </location>
</feature>
<comment type="caution">
    <text evidence="3">The sequence shown here is derived from an EMBL/GenBank/DDBJ whole genome shotgun (WGS) entry which is preliminary data.</text>
</comment>
<dbReference type="AlphaFoldDB" id="A0A0Q3WVF3"/>
<sequence>MGLMNPIYLLLSIFIVAVIVFYLFRKQYQNKVIPSNLFWEQVMNEWQASPWIDKLQKNLLLLLQLVILFCLMLALAKPYWLVKAIEGDHFIFIVDTSASMSATDKGITRFEQAKQEINAMVDKLNGQDVTIITAGKDPIVSLKKETSKSVTKSRVNKIRLSYQTSNIEKALRLAESLSKNNNTTIHIFSDNVKKQDIPNMKKSIPIQVHNIGHIGFNVSLQSFGVAERNGKVMGIAIIENQSGKKQSFHLKVRFEKEELFDKEVDIKAHSQQIVQIPSLPKKDYYTATITANDDYEIDNERTTVFSRSYNNMYAIGDVNPFIIKGFETVGVNVIQLSEKNWDKEAKDGVILTEKLPMEKWHTSLPLFVVNPYKEKHVNLQKSIETKNDPLFQYVDFAKTYIKSAAEINPPKTMEIIARSGEIPLIEKGELNGERAIAINFQIENSDWPLQPGFPIFLYQSFHWLSEQHDFQGFFQPGERKWVSADSKSQSWKVFDANGDFIRSYQLQKESFTAPSKPGLYQIISDNKSKYLTVVLDDSEQSIEVSSSFEINQEKLKASKQNHVQTISDTWYWFAVAAFLILLIEWEVYRRGIRR</sequence>
<name>A0A0Q3WVF3_9BACI</name>
<dbReference type="Pfam" id="PF07584">
    <property type="entry name" value="BatA"/>
    <property type="match status" value="1"/>
</dbReference>
<dbReference type="SUPFAM" id="SSF53300">
    <property type="entry name" value="vWA-like"/>
    <property type="match status" value="1"/>
</dbReference>
<keyword evidence="1" id="KW-0812">Transmembrane</keyword>
<dbReference type="Gene3D" id="3.40.50.410">
    <property type="entry name" value="von Willebrand factor, type A domain"/>
    <property type="match status" value="1"/>
</dbReference>
<dbReference type="CDD" id="cd00198">
    <property type="entry name" value="vWFA"/>
    <property type="match status" value="1"/>
</dbReference>
<dbReference type="PROSITE" id="PS50234">
    <property type="entry name" value="VWFA"/>
    <property type="match status" value="1"/>
</dbReference>
<dbReference type="PANTHER" id="PTHR37464">
    <property type="entry name" value="BLL2463 PROTEIN"/>
    <property type="match status" value="1"/>
</dbReference>
<dbReference type="PANTHER" id="PTHR37464:SF1">
    <property type="entry name" value="BLL2463 PROTEIN"/>
    <property type="match status" value="1"/>
</dbReference>
<feature type="transmembrane region" description="Helical" evidence="1">
    <location>
        <begin position="59"/>
        <end position="80"/>
    </location>
</feature>
<gene>
    <name evidence="3" type="ORF">AN964_15680</name>
</gene>
<dbReference type="InterPro" id="IPR002035">
    <property type="entry name" value="VWF_A"/>
</dbReference>
<dbReference type="STRING" id="157838.AN964_15680"/>
<proteinExistence type="predicted"/>